<dbReference type="PROSITE" id="PS50011">
    <property type="entry name" value="PROTEIN_KINASE_DOM"/>
    <property type="match status" value="1"/>
</dbReference>
<dbReference type="InterPro" id="IPR008962">
    <property type="entry name" value="PapD-like_sf"/>
</dbReference>
<evidence type="ECO:0000256" key="5">
    <source>
        <dbReference type="ARBA" id="ARBA00022777"/>
    </source>
</evidence>
<evidence type="ECO:0000313" key="13">
    <source>
        <dbReference type="EMBL" id="KAG2641647.1"/>
    </source>
</evidence>
<evidence type="ECO:0000256" key="8">
    <source>
        <dbReference type="ARBA" id="ARBA00048679"/>
    </source>
</evidence>
<keyword evidence="5" id="KW-0418">Kinase</keyword>
<evidence type="ECO:0000256" key="6">
    <source>
        <dbReference type="ARBA" id="ARBA00022840"/>
    </source>
</evidence>
<keyword evidence="2 10" id="KW-0723">Serine/threonine-protein kinase</keyword>
<evidence type="ECO:0000313" key="14">
    <source>
        <dbReference type="Proteomes" id="UP000823388"/>
    </source>
</evidence>
<comment type="similarity">
    <text evidence="10">Belongs to the protein kinase superfamily.</text>
</comment>
<dbReference type="Gene3D" id="2.60.40.10">
    <property type="entry name" value="Immunoglobulins"/>
    <property type="match status" value="1"/>
</dbReference>
<proteinExistence type="inferred from homology"/>
<dbReference type="InterPro" id="IPR017441">
    <property type="entry name" value="Protein_kinase_ATP_BS"/>
</dbReference>
<feature type="binding site" evidence="9">
    <location>
        <position position="51"/>
    </location>
    <ligand>
        <name>ATP</name>
        <dbReference type="ChEBI" id="CHEBI:30616"/>
    </ligand>
</feature>
<comment type="catalytic activity">
    <reaction evidence="7">
        <text>L-threonyl-[protein] + ATP = O-phospho-L-threonyl-[protein] + ADP + H(+)</text>
        <dbReference type="Rhea" id="RHEA:46608"/>
        <dbReference type="Rhea" id="RHEA-COMP:11060"/>
        <dbReference type="Rhea" id="RHEA-COMP:11605"/>
        <dbReference type="ChEBI" id="CHEBI:15378"/>
        <dbReference type="ChEBI" id="CHEBI:30013"/>
        <dbReference type="ChEBI" id="CHEBI:30616"/>
        <dbReference type="ChEBI" id="CHEBI:61977"/>
        <dbReference type="ChEBI" id="CHEBI:456216"/>
        <dbReference type="EC" id="2.7.11.1"/>
    </reaction>
</comment>
<evidence type="ECO:0000259" key="11">
    <source>
        <dbReference type="PROSITE" id="PS50011"/>
    </source>
</evidence>
<dbReference type="PROSITE" id="PS00107">
    <property type="entry name" value="PROTEIN_KINASE_ATP"/>
    <property type="match status" value="1"/>
</dbReference>
<evidence type="ECO:0000259" key="12">
    <source>
        <dbReference type="PROSITE" id="PS50202"/>
    </source>
</evidence>
<evidence type="ECO:0000256" key="1">
    <source>
        <dbReference type="ARBA" id="ARBA00012513"/>
    </source>
</evidence>
<dbReference type="InterPro" id="IPR000719">
    <property type="entry name" value="Prot_kinase_dom"/>
</dbReference>
<dbReference type="FunFam" id="1.10.510.10:FF:001023">
    <property type="entry name" value="Os07g0541700 protein"/>
    <property type="match status" value="1"/>
</dbReference>
<keyword evidence="3" id="KW-0808">Transferase</keyword>
<dbReference type="PROSITE" id="PS00108">
    <property type="entry name" value="PROTEIN_KINASE_ST"/>
    <property type="match status" value="1"/>
</dbReference>
<feature type="domain" description="MSP" evidence="12">
    <location>
        <begin position="323"/>
        <end position="443"/>
    </location>
</feature>
<dbReference type="PANTHER" id="PTHR45707">
    <property type="entry name" value="C2 CALCIUM/LIPID-BINDING PLANT PHOSPHORIBOSYLTRANSFERASE FAMILY PROTEIN"/>
    <property type="match status" value="1"/>
</dbReference>
<sequence>MANYPSAPQDFTLSFLEHITNNFSDGVRIGSGGFGHVYWGIYRDEKIAVKKLYDQNPGFDDAAFKKEFNNSFQLHHPNIVRLVGYCYETREINMEVRPGDYQFVKRIVRILCYEYCQGGSLDNYINEKFRERDLDTRLKIIRGISEGLNYLHYGQAQHMYHMDLKPENILLDEKNMPKIADFGLSRFLAMTKTHITTSHTTGTLGYMPPEYFTGKKISNKFDVFSLGVIILEVLAVPLGYRKYDDMSPREFVEQVRRNWNERPPMITSSELNRVKEYIDIALRCVEEERAKRPKISDIVSELKDLDAQHSAGPSMVPTIQMKDLALDPAFELRFPFERSKQIPCCLQLTNNTDGFIAFNIKMDQRKYHAQPNKSTVRPRSYCNIVITSRAWNTDDPPSTPRDSILVQSTRVRSYLSPAEIADNMFDTSIGNAVDQEELPVVYVPILEHPTFSI</sequence>
<keyword evidence="6 9" id="KW-0067">ATP-binding</keyword>
<evidence type="ECO:0000256" key="4">
    <source>
        <dbReference type="ARBA" id="ARBA00022741"/>
    </source>
</evidence>
<protein>
    <recommendedName>
        <fullName evidence="1">non-specific serine/threonine protein kinase</fullName>
        <ecNumber evidence="1">2.7.11.1</ecNumber>
    </recommendedName>
</protein>
<comment type="catalytic activity">
    <reaction evidence="8">
        <text>L-seryl-[protein] + ATP = O-phospho-L-seryl-[protein] + ADP + H(+)</text>
        <dbReference type="Rhea" id="RHEA:17989"/>
        <dbReference type="Rhea" id="RHEA-COMP:9863"/>
        <dbReference type="Rhea" id="RHEA-COMP:11604"/>
        <dbReference type="ChEBI" id="CHEBI:15378"/>
        <dbReference type="ChEBI" id="CHEBI:29999"/>
        <dbReference type="ChEBI" id="CHEBI:30616"/>
        <dbReference type="ChEBI" id="CHEBI:83421"/>
        <dbReference type="ChEBI" id="CHEBI:456216"/>
        <dbReference type="EC" id="2.7.11.1"/>
    </reaction>
</comment>
<dbReference type="SMART" id="SM00220">
    <property type="entry name" value="S_TKc"/>
    <property type="match status" value="1"/>
</dbReference>
<evidence type="ECO:0000256" key="7">
    <source>
        <dbReference type="ARBA" id="ARBA00047899"/>
    </source>
</evidence>
<dbReference type="SUPFAM" id="SSF49354">
    <property type="entry name" value="PapD-like"/>
    <property type="match status" value="1"/>
</dbReference>
<name>A0A8T0W4W5_PANVG</name>
<evidence type="ECO:0000256" key="10">
    <source>
        <dbReference type="RuleBase" id="RU000304"/>
    </source>
</evidence>
<dbReference type="SUPFAM" id="SSF56112">
    <property type="entry name" value="Protein kinase-like (PK-like)"/>
    <property type="match status" value="1"/>
</dbReference>
<dbReference type="PANTHER" id="PTHR45707:SF56">
    <property type="entry name" value="OS11G0608700 PROTEIN"/>
    <property type="match status" value="1"/>
</dbReference>
<keyword evidence="4 9" id="KW-0547">Nucleotide-binding</keyword>
<dbReference type="InterPro" id="IPR000535">
    <property type="entry name" value="MSP_dom"/>
</dbReference>
<keyword evidence="14" id="KW-1185">Reference proteome</keyword>
<dbReference type="AlphaFoldDB" id="A0A8T0W4W5"/>
<dbReference type="InterPro" id="IPR011009">
    <property type="entry name" value="Kinase-like_dom_sf"/>
</dbReference>
<dbReference type="Proteomes" id="UP000823388">
    <property type="component" value="Chromosome 2K"/>
</dbReference>
<dbReference type="EC" id="2.7.11.1" evidence="1"/>
<dbReference type="Gene3D" id="1.10.510.10">
    <property type="entry name" value="Transferase(Phosphotransferase) domain 1"/>
    <property type="match status" value="1"/>
</dbReference>
<dbReference type="PROSITE" id="PS50202">
    <property type="entry name" value="MSP"/>
    <property type="match status" value="1"/>
</dbReference>
<accession>A0A8T0W4W5</accession>
<gene>
    <name evidence="13" type="ORF">PVAP13_2KG264758</name>
</gene>
<dbReference type="GO" id="GO:0004674">
    <property type="term" value="F:protein serine/threonine kinase activity"/>
    <property type="evidence" value="ECO:0007669"/>
    <property type="project" value="UniProtKB-KW"/>
</dbReference>
<organism evidence="13 14">
    <name type="scientific">Panicum virgatum</name>
    <name type="common">Blackwell switchgrass</name>
    <dbReference type="NCBI Taxonomy" id="38727"/>
    <lineage>
        <taxon>Eukaryota</taxon>
        <taxon>Viridiplantae</taxon>
        <taxon>Streptophyta</taxon>
        <taxon>Embryophyta</taxon>
        <taxon>Tracheophyta</taxon>
        <taxon>Spermatophyta</taxon>
        <taxon>Magnoliopsida</taxon>
        <taxon>Liliopsida</taxon>
        <taxon>Poales</taxon>
        <taxon>Poaceae</taxon>
        <taxon>PACMAD clade</taxon>
        <taxon>Panicoideae</taxon>
        <taxon>Panicodae</taxon>
        <taxon>Paniceae</taxon>
        <taxon>Panicinae</taxon>
        <taxon>Panicum</taxon>
        <taxon>Panicum sect. Hiantes</taxon>
    </lineage>
</organism>
<evidence type="ECO:0000256" key="9">
    <source>
        <dbReference type="PROSITE-ProRule" id="PRU10141"/>
    </source>
</evidence>
<dbReference type="InterPro" id="IPR008271">
    <property type="entry name" value="Ser/Thr_kinase_AS"/>
</dbReference>
<feature type="domain" description="Protein kinase" evidence="11">
    <location>
        <begin position="23"/>
        <end position="312"/>
    </location>
</feature>
<dbReference type="Gene3D" id="3.30.200.20">
    <property type="entry name" value="Phosphorylase Kinase, domain 1"/>
    <property type="match status" value="1"/>
</dbReference>
<evidence type="ECO:0000256" key="3">
    <source>
        <dbReference type="ARBA" id="ARBA00022679"/>
    </source>
</evidence>
<dbReference type="Pfam" id="PF00069">
    <property type="entry name" value="Pkinase"/>
    <property type="match status" value="1"/>
</dbReference>
<evidence type="ECO:0000256" key="2">
    <source>
        <dbReference type="ARBA" id="ARBA00022527"/>
    </source>
</evidence>
<reference evidence="13" key="1">
    <citation type="submission" date="2020-05" db="EMBL/GenBank/DDBJ databases">
        <title>WGS assembly of Panicum virgatum.</title>
        <authorList>
            <person name="Lovell J.T."/>
            <person name="Jenkins J."/>
            <person name="Shu S."/>
            <person name="Juenger T.E."/>
            <person name="Schmutz J."/>
        </authorList>
    </citation>
    <scope>NUCLEOTIDE SEQUENCE</scope>
    <source>
        <strain evidence="13">AP13</strain>
    </source>
</reference>
<comment type="caution">
    <text evidence="13">The sequence shown here is derived from an EMBL/GenBank/DDBJ whole genome shotgun (WGS) entry which is preliminary data.</text>
</comment>
<dbReference type="GO" id="GO:0005524">
    <property type="term" value="F:ATP binding"/>
    <property type="evidence" value="ECO:0007669"/>
    <property type="project" value="UniProtKB-UniRule"/>
</dbReference>
<dbReference type="InterPro" id="IPR013783">
    <property type="entry name" value="Ig-like_fold"/>
</dbReference>
<dbReference type="EMBL" id="CM029039">
    <property type="protein sequence ID" value="KAG2641647.1"/>
    <property type="molecule type" value="Genomic_DNA"/>
</dbReference>
<dbReference type="Pfam" id="PF00635">
    <property type="entry name" value="Motile_Sperm"/>
    <property type="match status" value="1"/>
</dbReference>